<protein>
    <submittedName>
        <fullName evidence="1">Uncharacterized protein</fullName>
    </submittedName>
</protein>
<proteinExistence type="predicted"/>
<reference evidence="1 2" key="1">
    <citation type="submission" date="2020-10" db="EMBL/GenBank/DDBJ databases">
        <authorList>
            <person name="Castelo-Branco R."/>
            <person name="Eusebio N."/>
            <person name="Adriana R."/>
            <person name="Vieira A."/>
            <person name="Brugerolle De Fraissinette N."/>
            <person name="Rezende De Castro R."/>
            <person name="Schneider M.P."/>
            <person name="Vasconcelos V."/>
            <person name="Leao P.N."/>
        </authorList>
    </citation>
    <scope>NUCLEOTIDE SEQUENCE [LARGE SCALE GENOMIC DNA]</scope>
    <source>
        <strain evidence="1 2">LEGE 07299</strain>
    </source>
</reference>
<gene>
    <name evidence="1" type="ORF">IQ229_16550</name>
</gene>
<keyword evidence="2" id="KW-1185">Reference proteome</keyword>
<dbReference type="Proteomes" id="UP000647836">
    <property type="component" value="Unassembled WGS sequence"/>
</dbReference>
<name>A0ABR9U1F3_9NOSO</name>
<feature type="non-terminal residue" evidence="1">
    <location>
        <position position="1"/>
    </location>
</feature>
<sequence>VEFIGGEGVIKNYRPQSGSWVYLLEMPMGLEPKMGRVGYETMIWLSEVDMYSPFNNFSQNRILNHEQKMLFLEVVEAMDMTTIQIINQ</sequence>
<evidence type="ECO:0000313" key="2">
    <source>
        <dbReference type="Proteomes" id="UP000647836"/>
    </source>
</evidence>
<accession>A0ABR9U1F3</accession>
<organism evidence="1 2">
    <name type="scientific">Nostoc cf. edaphicum LEGE 07299</name>
    <dbReference type="NCBI Taxonomy" id="2777974"/>
    <lineage>
        <taxon>Bacteria</taxon>
        <taxon>Bacillati</taxon>
        <taxon>Cyanobacteriota</taxon>
        <taxon>Cyanophyceae</taxon>
        <taxon>Nostocales</taxon>
        <taxon>Nostocaceae</taxon>
        <taxon>Nostoc</taxon>
    </lineage>
</organism>
<comment type="caution">
    <text evidence="1">The sequence shown here is derived from an EMBL/GenBank/DDBJ whole genome shotgun (WGS) entry which is preliminary data.</text>
</comment>
<dbReference type="RefSeq" id="WP_194045518.1">
    <property type="nucleotide sequence ID" value="NZ_JADEXF010000545.1"/>
</dbReference>
<dbReference type="EMBL" id="JADEXF010000545">
    <property type="protein sequence ID" value="MBE9106480.1"/>
    <property type="molecule type" value="Genomic_DNA"/>
</dbReference>
<evidence type="ECO:0000313" key="1">
    <source>
        <dbReference type="EMBL" id="MBE9106480.1"/>
    </source>
</evidence>